<keyword evidence="1" id="KW-0812">Transmembrane</keyword>
<evidence type="ECO:0000313" key="2">
    <source>
        <dbReference type="EMBL" id="AAS69281.1"/>
    </source>
</evidence>
<proteinExistence type="predicted"/>
<name>Q72UJ7_LEPIC</name>
<dbReference type="Proteomes" id="UP000007037">
    <property type="component" value="Chromosome I"/>
</dbReference>
<organism evidence="2 3">
    <name type="scientific">Leptospira interrogans serogroup Icterohaemorrhagiae serovar copenhageni (strain Fiocruz L1-130)</name>
    <dbReference type="NCBI Taxonomy" id="267671"/>
    <lineage>
        <taxon>Bacteria</taxon>
        <taxon>Pseudomonadati</taxon>
        <taxon>Spirochaetota</taxon>
        <taxon>Spirochaetia</taxon>
        <taxon>Leptospirales</taxon>
        <taxon>Leptospiraceae</taxon>
        <taxon>Leptospira</taxon>
    </lineage>
</organism>
<dbReference type="EMBL" id="AE016823">
    <property type="protein sequence ID" value="AAS69281.1"/>
    <property type="molecule type" value="Genomic_DNA"/>
</dbReference>
<keyword evidence="1" id="KW-0472">Membrane</keyword>
<accession>Q72UJ7</accession>
<evidence type="ECO:0000313" key="3">
    <source>
        <dbReference type="Proteomes" id="UP000007037"/>
    </source>
</evidence>
<protein>
    <submittedName>
        <fullName evidence="2">Uncharacterized protein</fullName>
    </submittedName>
</protein>
<sequence length="246" mass="28735">MHIIEHQKWASLKIHKYPIISANTEFYKNKQKNINYYMIKFLNKKTIRLKTFFILLILTLLFPIQWNIFPCACCSNIGERFDSEVDLDSRYIDILEQLRFDSKAFLFLGEKDPESITGIHPASGEYKIKATWKKNRFIFEFRDLENHSGTLIIKLPKKISVFYIDYINPAPAISESALYKEFRITSKMVETGIFTPGLGANQSITLILRGNGNLCHDTYNFIRWTLMVKGPKSNYHLFGTLIPYQL</sequence>
<feature type="transmembrane region" description="Helical" evidence="1">
    <location>
        <begin position="47"/>
        <end position="66"/>
    </location>
</feature>
<keyword evidence="1" id="KW-1133">Transmembrane helix</keyword>
<reference evidence="2 3" key="1">
    <citation type="journal article" date="2004" name="J. Bacteriol.">
        <title>Comparative genomics of two Leptospira interrogans serovars reveals novel insights into physiology and pathogenesis.</title>
        <authorList>
            <person name="Nascimento A.L."/>
            <person name="Ko A.I."/>
            <person name="Martins E.A."/>
            <person name="Monteiro-Vitorello C.B."/>
            <person name="Ho P.L."/>
            <person name="Haake D.A."/>
            <person name="Verjovski-Almeida S."/>
            <person name="Hartskeerl R.A."/>
            <person name="Marques M.V."/>
            <person name="Oliveira M.C."/>
            <person name="Menck C.F."/>
            <person name="Leite L.C."/>
            <person name="Carrer H."/>
            <person name="Coutinho L.L."/>
            <person name="Degrave W.M."/>
            <person name="Dellagostin O.A."/>
            <person name="El-Dorry H."/>
            <person name="Ferro E.S."/>
            <person name="Ferro M.I."/>
            <person name="Furlan L.R."/>
            <person name="Gamberini M."/>
            <person name="Giglioti E.A."/>
            <person name="Goes-Neto A."/>
            <person name="Goldman G.H."/>
            <person name="Goldman M.H."/>
            <person name="Harakava R."/>
            <person name="Jeronimo S.M."/>
            <person name="Junqueira-De-Azevedo I.L."/>
            <person name="Kimura E.T."/>
            <person name="Kuramae E.E."/>
            <person name="Lemos E.G."/>
            <person name="Lemos M.V."/>
            <person name="Marino C.L."/>
            <person name="Nunes L.R."/>
            <person name="De Oliveira R.C."/>
            <person name="Pereira G.G."/>
            <person name="Reis M.S."/>
            <person name="Schriefer A."/>
            <person name="Siqueira W.J."/>
            <person name="Sommer P."/>
            <person name="Tsai S.M."/>
            <person name="Simpson A.J."/>
            <person name="Ferro J.A."/>
            <person name="Camargo L.E."/>
            <person name="Kitajima J.P."/>
            <person name="Setubal J.C."/>
            <person name="Van Sluys M.A."/>
        </authorList>
    </citation>
    <scope>NUCLEOTIDE SEQUENCE [LARGE SCALE GENOMIC DNA]</scope>
    <source>
        <strain evidence="2 3">Fiocruz L1-130</strain>
    </source>
</reference>
<dbReference type="KEGG" id="lic:LIC_10660"/>
<gene>
    <name evidence="2" type="ordered locus">LIC_10660</name>
</gene>
<dbReference type="AlphaFoldDB" id="Q72UJ7"/>
<dbReference type="HOGENOM" id="CLU_1314144_0_0_12"/>
<evidence type="ECO:0000256" key="1">
    <source>
        <dbReference type="SAM" id="Phobius"/>
    </source>
</evidence>